<evidence type="ECO:0000259" key="12">
    <source>
        <dbReference type="Pfam" id="PF04413"/>
    </source>
</evidence>
<feature type="domain" description="3-deoxy-D-manno-octulosonic-acid transferase N-terminal" evidence="12">
    <location>
        <begin position="43"/>
        <end position="219"/>
    </location>
</feature>
<dbReference type="InterPro" id="IPR038107">
    <property type="entry name" value="Glycos_transf_N_sf"/>
</dbReference>
<evidence type="ECO:0000256" key="4">
    <source>
        <dbReference type="ARBA" id="ARBA00012621"/>
    </source>
</evidence>
<name>A0A9Y2P6X2_9RHOB</name>
<comment type="pathway">
    <text evidence="2 11">Bacterial outer membrane biogenesis; LPS core biosynthesis.</text>
</comment>
<keyword evidence="13" id="KW-0328">Glycosyltransferase</keyword>
<evidence type="ECO:0000256" key="10">
    <source>
        <dbReference type="PIRSR" id="PIRSR639901-2"/>
    </source>
</evidence>
<reference evidence="13 14" key="1">
    <citation type="submission" date="2023-06" db="EMBL/GenBank/DDBJ databases">
        <title>Parasedimentitalea psychrophila sp. nov., a psychrophilic bacterium isolated from deep-sea sediment.</title>
        <authorList>
            <person name="Li A."/>
        </authorList>
    </citation>
    <scope>NUCLEOTIDE SEQUENCE [LARGE SCALE GENOMIC DNA]</scope>
    <source>
        <strain evidence="13 14">QS115</strain>
    </source>
</reference>
<feature type="site" description="Transition state stabilizer" evidence="10">
    <location>
        <position position="218"/>
    </location>
</feature>
<dbReference type="GO" id="GO:0009244">
    <property type="term" value="P:lipopolysaccharide core region biosynthetic process"/>
    <property type="evidence" value="ECO:0007669"/>
    <property type="project" value="UniProtKB-UniRule"/>
</dbReference>
<dbReference type="Gene3D" id="3.40.50.2000">
    <property type="entry name" value="Glycogen Phosphorylase B"/>
    <property type="match status" value="1"/>
</dbReference>
<dbReference type="FunFam" id="3.40.50.2000:FF:000032">
    <property type="entry name" value="3-deoxy-D-manno-octulosonic acid transferase"/>
    <property type="match status" value="1"/>
</dbReference>
<evidence type="ECO:0000256" key="5">
    <source>
        <dbReference type="ARBA" id="ARBA00019077"/>
    </source>
</evidence>
<dbReference type="AlphaFoldDB" id="A0A9Y2P6X2"/>
<organism evidence="13 14">
    <name type="scientific">Parasedimentitalea psychrophila</name>
    <dbReference type="NCBI Taxonomy" id="2997337"/>
    <lineage>
        <taxon>Bacteria</taxon>
        <taxon>Pseudomonadati</taxon>
        <taxon>Pseudomonadota</taxon>
        <taxon>Alphaproteobacteria</taxon>
        <taxon>Rhodobacterales</taxon>
        <taxon>Paracoccaceae</taxon>
        <taxon>Parasedimentitalea</taxon>
    </lineage>
</organism>
<dbReference type="KEGG" id="ppso:QPJ95_00435"/>
<dbReference type="InterPro" id="IPR007507">
    <property type="entry name" value="Glycos_transf_N"/>
</dbReference>
<evidence type="ECO:0000313" key="13">
    <source>
        <dbReference type="EMBL" id="WIY25458.1"/>
    </source>
</evidence>
<protein>
    <recommendedName>
        <fullName evidence="5 11">3-deoxy-D-manno-octulosonic acid transferase</fullName>
        <shortName evidence="11">Kdo transferase</shortName>
        <ecNumber evidence="4 11">2.4.99.12</ecNumber>
    </recommendedName>
    <alternativeName>
        <fullName evidence="7 11">Lipid IV(A) 3-deoxy-D-manno-octulosonic acid transferase</fullName>
    </alternativeName>
</protein>
<keyword evidence="11" id="KW-1003">Cell membrane</keyword>
<evidence type="ECO:0000313" key="14">
    <source>
        <dbReference type="Proteomes" id="UP001238334"/>
    </source>
</evidence>
<keyword evidence="11" id="KW-0472">Membrane</keyword>
<evidence type="ECO:0000256" key="8">
    <source>
        <dbReference type="ARBA" id="ARBA00049183"/>
    </source>
</evidence>
<evidence type="ECO:0000256" key="7">
    <source>
        <dbReference type="ARBA" id="ARBA00031445"/>
    </source>
</evidence>
<evidence type="ECO:0000256" key="11">
    <source>
        <dbReference type="RuleBase" id="RU365103"/>
    </source>
</evidence>
<keyword evidence="6 11" id="KW-0808">Transferase</keyword>
<feature type="active site" description="Proton acceptor" evidence="9">
    <location>
        <position position="70"/>
    </location>
</feature>
<dbReference type="EMBL" id="CP127247">
    <property type="protein sequence ID" value="WIY25458.1"/>
    <property type="molecule type" value="Genomic_DNA"/>
</dbReference>
<accession>A0A9Y2P6X2</accession>
<dbReference type="GO" id="GO:0009245">
    <property type="term" value="P:lipid A biosynthetic process"/>
    <property type="evidence" value="ECO:0007669"/>
    <property type="project" value="TreeGrafter"/>
</dbReference>
<gene>
    <name evidence="13" type="ORF">QPJ95_00435</name>
</gene>
<dbReference type="PANTHER" id="PTHR42755:SF1">
    <property type="entry name" value="3-DEOXY-D-MANNO-OCTULOSONIC ACID TRANSFERASE, MITOCHONDRIAL-RELATED"/>
    <property type="match status" value="1"/>
</dbReference>
<dbReference type="Gene3D" id="3.40.50.11720">
    <property type="entry name" value="3-Deoxy-D-manno-octulosonic-acid transferase, N-terminal domain"/>
    <property type="match status" value="1"/>
</dbReference>
<dbReference type="InterPro" id="IPR039901">
    <property type="entry name" value="Kdotransferase"/>
</dbReference>
<keyword evidence="11" id="KW-0448">Lipopolysaccharide biosynthesis</keyword>
<dbReference type="GO" id="GO:0043842">
    <property type="term" value="F:Kdo transferase activity"/>
    <property type="evidence" value="ECO:0007669"/>
    <property type="project" value="UniProtKB-EC"/>
</dbReference>
<dbReference type="PANTHER" id="PTHR42755">
    <property type="entry name" value="3-DEOXY-MANNO-OCTULOSONATE CYTIDYLYLTRANSFERASE"/>
    <property type="match status" value="1"/>
</dbReference>
<evidence type="ECO:0000256" key="2">
    <source>
        <dbReference type="ARBA" id="ARBA00004713"/>
    </source>
</evidence>
<evidence type="ECO:0000256" key="6">
    <source>
        <dbReference type="ARBA" id="ARBA00022679"/>
    </source>
</evidence>
<dbReference type="SUPFAM" id="SSF53756">
    <property type="entry name" value="UDP-Glycosyltransferase/glycogen phosphorylase"/>
    <property type="match status" value="1"/>
</dbReference>
<dbReference type="Pfam" id="PF04413">
    <property type="entry name" value="Glycos_transf_N"/>
    <property type="match status" value="1"/>
</dbReference>
<evidence type="ECO:0000256" key="3">
    <source>
        <dbReference type="ARBA" id="ARBA00006380"/>
    </source>
</evidence>
<comment type="catalytic activity">
    <reaction evidence="8 11">
        <text>lipid IVA (E. coli) + CMP-3-deoxy-beta-D-manno-octulosonate = alpha-Kdo-(2-&gt;6)-lipid IVA (E. coli) + CMP + H(+)</text>
        <dbReference type="Rhea" id="RHEA:28066"/>
        <dbReference type="ChEBI" id="CHEBI:15378"/>
        <dbReference type="ChEBI" id="CHEBI:58603"/>
        <dbReference type="ChEBI" id="CHEBI:60364"/>
        <dbReference type="ChEBI" id="CHEBI:60377"/>
        <dbReference type="ChEBI" id="CHEBI:85987"/>
        <dbReference type="EC" id="2.4.99.12"/>
    </reaction>
</comment>
<comment type="subcellular location">
    <subcellularLocation>
        <location evidence="11">Cell membrane</location>
    </subcellularLocation>
</comment>
<sequence>MTSSDGSPTLLYYLYRSATALIAPFAYRKVAAKLAAQGVSAQRQRERLGHATLPRPDGQVIWFHGASVGESLAALTLINRLGDHLPQARFLLTTGTATAQQVVAKRMPPRCCHQFAPLDAAGPVRRFLSHWRPSAGIFVESELWPVTLVSTRRSGAKLALVNARLSDRSMARWRKKAPTARFVMQQFSLFLTQNQHISDGLLELGAPADRVRGGGNLKAGADPLPIDDDALAQLRDALGSRPTWVASSTHIGEEQVVLTAHKALLKQHPELCLMLVPRHPDRGAHVADLVAKAGMICARRSKGELPTAKTQIYLADTMGELGTWYALSPIVFLGGSLEPIGGHNPFEVAQAGAAVITGPGYHNFAETFPPMIAAKGAVEVHDAGQLGSAVSDWLTQPDALQQAQQAAVEFSRQQSTVLDGLVEMLIEQLDLDATNG</sequence>
<dbReference type="Proteomes" id="UP001238334">
    <property type="component" value="Chromosome"/>
</dbReference>
<comment type="function">
    <text evidence="1 11">Involved in lipopolysaccharide (LPS) biosynthesis. Catalyzes the transfer of 3-deoxy-D-manno-octulosonate (Kdo) residue(s) from CMP-Kdo to lipid IV(A), the tetraacyldisaccharide-1,4'-bisphosphate precursor of lipid A.</text>
</comment>
<keyword evidence="14" id="KW-1185">Reference proteome</keyword>
<comment type="similarity">
    <text evidence="3">Belongs to the glycosyltransferase group 1 family. Glycosyltransferase 30 subfamily.</text>
</comment>
<feature type="site" description="Transition state stabilizer" evidence="10">
    <location>
        <position position="140"/>
    </location>
</feature>
<dbReference type="GO" id="GO:0005886">
    <property type="term" value="C:plasma membrane"/>
    <property type="evidence" value="ECO:0007669"/>
    <property type="project" value="UniProtKB-SubCell"/>
</dbReference>
<dbReference type="EC" id="2.4.99.12" evidence="4 11"/>
<dbReference type="RefSeq" id="WP_270918640.1">
    <property type="nucleotide sequence ID" value="NZ_CP127247.1"/>
</dbReference>
<evidence type="ECO:0000256" key="1">
    <source>
        <dbReference type="ARBA" id="ARBA00003394"/>
    </source>
</evidence>
<evidence type="ECO:0000256" key="9">
    <source>
        <dbReference type="PIRSR" id="PIRSR639901-1"/>
    </source>
</evidence>
<proteinExistence type="inferred from homology"/>